<feature type="transmembrane region" description="Helical" evidence="7">
    <location>
        <begin position="172"/>
        <end position="189"/>
    </location>
</feature>
<keyword evidence="4" id="KW-0067">ATP-binding</keyword>
<evidence type="ECO:0000256" key="4">
    <source>
        <dbReference type="ARBA" id="ARBA00022840"/>
    </source>
</evidence>
<dbReference type="InterPro" id="IPR003439">
    <property type="entry name" value="ABC_transporter-like_ATP-bd"/>
</dbReference>
<organism evidence="10 11">
    <name type="scientific">Candidatus Nomurabacteria bacterium GW2011_GWD2_39_12</name>
    <dbReference type="NCBI Taxonomy" id="1618759"/>
    <lineage>
        <taxon>Bacteria</taxon>
        <taxon>Candidatus Nomuraibacteriota</taxon>
    </lineage>
</organism>
<dbReference type="GO" id="GO:0016887">
    <property type="term" value="F:ATP hydrolysis activity"/>
    <property type="evidence" value="ECO:0007669"/>
    <property type="project" value="InterPro"/>
</dbReference>
<comment type="caution">
    <text evidence="10">The sequence shown here is derived from an EMBL/GenBank/DDBJ whole genome shotgun (WGS) entry which is preliminary data.</text>
</comment>
<feature type="transmembrane region" description="Helical" evidence="7">
    <location>
        <begin position="29"/>
        <end position="48"/>
    </location>
</feature>
<dbReference type="InterPro" id="IPR027417">
    <property type="entry name" value="P-loop_NTPase"/>
</dbReference>
<dbReference type="SMART" id="SM00382">
    <property type="entry name" value="AAA"/>
    <property type="match status" value="1"/>
</dbReference>
<feature type="transmembrane region" description="Helical" evidence="7">
    <location>
        <begin position="68"/>
        <end position="87"/>
    </location>
</feature>
<reference evidence="10 11" key="1">
    <citation type="journal article" date="2015" name="Nature">
        <title>rRNA introns, odd ribosomes, and small enigmatic genomes across a large radiation of phyla.</title>
        <authorList>
            <person name="Brown C.T."/>
            <person name="Hug L.A."/>
            <person name="Thomas B.C."/>
            <person name="Sharon I."/>
            <person name="Castelle C.J."/>
            <person name="Singh A."/>
            <person name="Wilkins M.J."/>
            <person name="Williams K.H."/>
            <person name="Banfield J.F."/>
        </authorList>
    </citation>
    <scope>NUCLEOTIDE SEQUENCE [LARGE SCALE GENOMIC DNA]</scope>
</reference>
<evidence type="ECO:0008006" key="12">
    <source>
        <dbReference type="Google" id="ProtNLM"/>
    </source>
</evidence>
<evidence type="ECO:0000256" key="3">
    <source>
        <dbReference type="ARBA" id="ARBA00022741"/>
    </source>
</evidence>
<dbReference type="SUPFAM" id="SSF52540">
    <property type="entry name" value="P-loop containing nucleoside triphosphate hydrolases"/>
    <property type="match status" value="1"/>
</dbReference>
<dbReference type="InterPro" id="IPR039421">
    <property type="entry name" value="Type_1_exporter"/>
</dbReference>
<dbReference type="InterPro" id="IPR003593">
    <property type="entry name" value="AAA+_ATPase"/>
</dbReference>
<evidence type="ECO:0000259" key="9">
    <source>
        <dbReference type="PROSITE" id="PS50929"/>
    </source>
</evidence>
<feature type="domain" description="ABC transporter" evidence="8">
    <location>
        <begin position="346"/>
        <end position="580"/>
    </location>
</feature>
<dbReference type="GO" id="GO:0034040">
    <property type="term" value="F:ATPase-coupled lipid transmembrane transporter activity"/>
    <property type="evidence" value="ECO:0007669"/>
    <property type="project" value="TreeGrafter"/>
</dbReference>
<dbReference type="Pfam" id="PF00005">
    <property type="entry name" value="ABC_tran"/>
    <property type="match status" value="1"/>
</dbReference>
<evidence type="ECO:0000313" key="11">
    <source>
        <dbReference type="Proteomes" id="UP000033998"/>
    </source>
</evidence>
<gene>
    <name evidence="10" type="ORF">UT27_C0004G0034</name>
</gene>
<feature type="domain" description="ABC transmembrane type-1" evidence="9">
    <location>
        <begin position="29"/>
        <end position="308"/>
    </location>
</feature>
<dbReference type="InterPro" id="IPR017871">
    <property type="entry name" value="ABC_transporter-like_CS"/>
</dbReference>
<dbReference type="PROSITE" id="PS00211">
    <property type="entry name" value="ABC_TRANSPORTER_1"/>
    <property type="match status" value="1"/>
</dbReference>
<dbReference type="PROSITE" id="PS50893">
    <property type="entry name" value="ABC_TRANSPORTER_2"/>
    <property type="match status" value="1"/>
</dbReference>
<evidence type="ECO:0000256" key="1">
    <source>
        <dbReference type="ARBA" id="ARBA00004651"/>
    </source>
</evidence>
<dbReference type="InterPro" id="IPR036640">
    <property type="entry name" value="ABC1_TM_sf"/>
</dbReference>
<keyword evidence="5 7" id="KW-1133">Transmembrane helix</keyword>
<dbReference type="PANTHER" id="PTHR24221:SF654">
    <property type="entry name" value="ATP-BINDING CASSETTE SUB-FAMILY B MEMBER 6"/>
    <property type="match status" value="1"/>
</dbReference>
<evidence type="ECO:0000256" key="5">
    <source>
        <dbReference type="ARBA" id="ARBA00022989"/>
    </source>
</evidence>
<feature type="transmembrane region" description="Helical" evidence="7">
    <location>
        <begin position="150"/>
        <end position="166"/>
    </location>
</feature>
<dbReference type="Pfam" id="PF00664">
    <property type="entry name" value="ABC_membrane"/>
    <property type="match status" value="1"/>
</dbReference>
<evidence type="ECO:0000256" key="7">
    <source>
        <dbReference type="SAM" id="Phobius"/>
    </source>
</evidence>
<dbReference type="GO" id="GO:0140359">
    <property type="term" value="F:ABC-type transporter activity"/>
    <property type="evidence" value="ECO:0007669"/>
    <property type="project" value="InterPro"/>
</dbReference>
<keyword evidence="3" id="KW-0547">Nucleotide-binding</keyword>
<dbReference type="Proteomes" id="UP000033998">
    <property type="component" value="Unassembled WGS sequence"/>
</dbReference>
<evidence type="ECO:0000313" key="10">
    <source>
        <dbReference type="EMBL" id="KKR01963.1"/>
    </source>
</evidence>
<comment type="subcellular location">
    <subcellularLocation>
        <location evidence="1">Cell membrane</location>
        <topology evidence="1">Multi-pass membrane protein</topology>
    </subcellularLocation>
</comment>
<protein>
    <recommendedName>
        <fullName evidence="12">ABC transporter related protein</fullName>
    </recommendedName>
</protein>
<dbReference type="AlphaFoldDB" id="A0A837HNC5"/>
<dbReference type="Gene3D" id="3.40.50.300">
    <property type="entry name" value="P-loop containing nucleotide triphosphate hydrolases"/>
    <property type="match status" value="1"/>
</dbReference>
<evidence type="ECO:0000259" key="8">
    <source>
        <dbReference type="PROSITE" id="PS50893"/>
    </source>
</evidence>
<dbReference type="PANTHER" id="PTHR24221">
    <property type="entry name" value="ATP-BINDING CASSETTE SUB-FAMILY B"/>
    <property type="match status" value="1"/>
</dbReference>
<accession>A0A837HNC5</accession>
<name>A0A837HNC5_9BACT</name>
<dbReference type="GO" id="GO:0005886">
    <property type="term" value="C:plasma membrane"/>
    <property type="evidence" value="ECO:0007669"/>
    <property type="project" value="UniProtKB-SubCell"/>
</dbReference>
<evidence type="ECO:0000256" key="2">
    <source>
        <dbReference type="ARBA" id="ARBA00022692"/>
    </source>
</evidence>
<feature type="transmembrane region" description="Helical" evidence="7">
    <location>
        <begin position="269"/>
        <end position="295"/>
    </location>
</feature>
<keyword evidence="2 7" id="KW-0812">Transmembrane</keyword>
<dbReference type="EMBL" id="LBWE01000004">
    <property type="protein sequence ID" value="KKR01963.1"/>
    <property type="molecule type" value="Genomic_DNA"/>
</dbReference>
<dbReference type="GO" id="GO:0005524">
    <property type="term" value="F:ATP binding"/>
    <property type="evidence" value="ECO:0007669"/>
    <property type="project" value="UniProtKB-KW"/>
</dbReference>
<dbReference type="Gene3D" id="1.20.1560.10">
    <property type="entry name" value="ABC transporter type 1, transmembrane domain"/>
    <property type="match status" value="1"/>
</dbReference>
<sequence>MKIETQNLSWLDIPKSIWYFLEKDKKKSLFYFIVIVIAFFYDLVPAYIVGKMVDFFTGYTQGQSLSLFYFYVVFVGVTWIVASLIRLKSHKVLSIASKKARTRARVWGFERLTEFSLGWHNKENTGNKFQRIFTGAEAIEKWVLILRRDLLRIMANSVGVLIFFLFLDFKFISLVLIYALLFLYVEFSFGKKILRLSNDFNLSNQSAGGVYIESANNMLAVKALGAKDGLVSRVKDKETISRDLSIQKTTISNFKWQLLQFINGFSISIFLLIAGFASISNAITIGMVLVIFTYFSKLQTSLSEISNLHMDVIDLRSDLGNMMPIFKETEFIKTGNESFPKDWQKVEIKNGVMDYGSGQMGLKDFNLVLKRNTKTGIAGLSGSGKSTLAKIILGLYGLKTGTFKVGNKNYYSIAHNETLSNISVVLQETELFNLSLRDNITMMRVEDKELLDIAVEISNLDEVIGRLPEGLDAMIGEKGYMLSGGERQRLGIARAIYKNAPIIILDEATSSLDSETEGKIMEKLLGEYGKDKTFLIIAHRLGTLKYTDNIAVMERGKVVEEGSYDKLMNNQSSVFYRMNKEKKDEK</sequence>
<dbReference type="InterPro" id="IPR011527">
    <property type="entry name" value="ABC1_TM_dom"/>
</dbReference>
<evidence type="ECO:0000256" key="6">
    <source>
        <dbReference type="ARBA" id="ARBA00023136"/>
    </source>
</evidence>
<dbReference type="SUPFAM" id="SSF90123">
    <property type="entry name" value="ABC transporter transmembrane region"/>
    <property type="match status" value="1"/>
</dbReference>
<keyword evidence="6 7" id="KW-0472">Membrane</keyword>
<proteinExistence type="predicted"/>
<dbReference type="PROSITE" id="PS50929">
    <property type="entry name" value="ABC_TM1F"/>
    <property type="match status" value="1"/>
</dbReference>